<comment type="caution">
    <text evidence="3">The sequence shown here is derived from an EMBL/GenBank/DDBJ whole genome shotgun (WGS) entry which is preliminary data.</text>
</comment>
<reference evidence="3" key="1">
    <citation type="journal article" date="2021" name="PeerJ">
        <title>Extensive microbial diversity within the chicken gut microbiome revealed by metagenomics and culture.</title>
        <authorList>
            <person name="Gilroy R."/>
            <person name="Ravi A."/>
            <person name="Getino M."/>
            <person name="Pursley I."/>
            <person name="Horton D.L."/>
            <person name="Alikhan N.F."/>
            <person name="Baker D."/>
            <person name="Gharbi K."/>
            <person name="Hall N."/>
            <person name="Watson M."/>
            <person name="Adriaenssens E.M."/>
            <person name="Foster-Nyarko E."/>
            <person name="Jarju S."/>
            <person name="Secka A."/>
            <person name="Antonio M."/>
            <person name="Oren A."/>
            <person name="Chaudhuri R.R."/>
            <person name="La Ragione R."/>
            <person name="Hildebrand F."/>
            <person name="Pallen M.J."/>
        </authorList>
    </citation>
    <scope>NUCLEOTIDE SEQUENCE</scope>
    <source>
        <strain evidence="3">ChiHjej12B11-9795</strain>
    </source>
</reference>
<dbReference type="AlphaFoldDB" id="A0A9D2HXZ6"/>
<keyword evidence="1" id="KW-0378">Hydrolase</keyword>
<organism evidence="3 4">
    <name type="scientific">Candidatus Bacteroides avicola</name>
    <dbReference type="NCBI Taxonomy" id="2838468"/>
    <lineage>
        <taxon>Bacteria</taxon>
        <taxon>Pseudomonadati</taxon>
        <taxon>Bacteroidota</taxon>
        <taxon>Bacteroidia</taxon>
        <taxon>Bacteroidales</taxon>
        <taxon>Bacteroidaceae</taxon>
        <taxon>Bacteroides</taxon>
    </lineage>
</organism>
<reference evidence="3" key="2">
    <citation type="submission" date="2021-04" db="EMBL/GenBank/DDBJ databases">
        <authorList>
            <person name="Gilroy R."/>
        </authorList>
    </citation>
    <scope>NUCLEOTIDE SEQUENCE</scope>
    <source>
        <strain evidence="3">ChiHjej12B11-9795</strain>
    </source>
</reference>
<name>A0A9D2HXZ6_9BACE</name>
<dbReference type="PANTHER" id="PTHR22901:SF0">
    <property type="entry name" value="SIALATE O-ACETYLESTERASE"/>
    <property type="match status" value="1"/>
</dbReference>
<dbReference type="GO" id="GO:0005975">
    <property type="term" value="P:carbohydrate metabolic process"/>
    <property type="evidence" value="ECO:0007669"/>
    <property type="project" value="TreeGrafter"/>
</dbReference>
<dbReference type="EMBL" id="DWZI01000046">
    <property type="protein sequence ID" value="HJA86411.1"/>
    <property type="molecule type" value="Genomic_DNA"/>
</dbReference>
<evidence type="ECO:0000259" key="2">
    <source>
        <dbReference type="Pfam" id="PF03629"/>
    </source>
</evidence>
<dbReference type="SUPFAM" id="SSF52266">
    <property type="entry name" value="SGNH hydrolase"/>
    <property type="match status" value="1"/>
</dbReference>
<dbReference type="Pfam" id="PF03629">
    <property type="entry name" value="SASA"/>
    <property type="match status" value="1"/>
</dbReference>
<accession>A0A9D2HXZ6</accession>
<dbReference type="Proteomes" id="UP000823862">
    <property type="component" value="Unassembled WGS sequence"/>
</dbReference>
<sequence length="474" mass="52384">MAIALALGVGVSLSAQTHTQISLPALFSDHVVLQQQDSVPVWGWGEAESTVRIVGSWSSQDTVTAQVADDGRWKTKIRTTRHGGPYTLHFFQQGYESEGIVLKDVMLGEVWLCSGQSNMEWSPGNGIINQAEEIGSAHYPQIRFFSLPKRGSGTLQDDCAARWECCSPDVMRKRSAVAYFFGRQLAQQLDVPVGLIVAAWGGTAAEVWIPQERVSRTPETEAVLKSRICPWWPVEPGTLYNSMIHPLLPYRIAGAIWYQGESNRDYPQNYTALMKELIASWRTGFGQDFPFYQVQIAPYNYQSANNGPALVREAQEQVAREVPRTGMVVTNDIGDYGNIHPARKQEAGIRLANLALGETYGKRDKGYQSPTLESMEIRKDRAVLRFHHADSGLVCKGKTPEGLAIAGEDGVFVPAKARIIQGNMLEVYSPKVKHPVAVRYCFDDATVGNLFNADGLPMAPFRTDYTVEAGSKGL</sequence>
<dbReference type="InterPro" id="IPR039329">
    <property type="entry name" value="SIAE"/>
</dbReference>
<dbReference type="GO" id="GO:0001681">
    <property type="term" value="F:sialate O-acetylesterase activity"/>
    <property type="evidence" value="ECO:0007669"/>
    <property type="project" value="InterPro"/>
</dbReference>
<evidence type="ECO:0000313" key="3">
    <source>
        <dbReference type="EMBL" id="HJA86411.1"/>
    </source>
</evidence>
<feature type="domain" description="Sialate O-acetylesterase" evidence="2">
    <location>
        <begin position="109"/>
        <end position="352"/>
    </location>
</feature>
<dbReference type="InterPro" id="IPR036514">
    <property type="entry name" value="SGNH_hydro_sf"/>
</dbReference>
<evidence type="ECO:0000256" key="1">
    <source>
        <dbReference type="ARBA" id="ARBA00022801"/>
    </source>
</evidence>
<dbReference type="PANTHER" id="PTHR22901">
    <property type="entry name" value="SIALATE O-ACETYLESTERASE"/>
    <property type="match status" value="1"/>
</dbReference>
<evidence type="ECO:0000313" key="4">
    <source>
        <dbReference type="Proteomes" id="UP000823862"/>
    </source>
</evidence>
<dbReference type="Gene3D" id="3.40.50.1110">
    <property type="entry name" value="SGNH hydrolase"/>
    <property type="match status" value="1"/>
</dbReference>
<proteinExistence type="predicted"/>
<dbReference type="InterPro" id="IPR005181">
    <property type="entry name" value="SASA"/>
</dbReference>
<gene>
    <name evidence="3" type="ORF">H9950_09535</name>
</gene>
<protein>
    <submittedName>
        <fullName evidence="3">Sialate O-acetylesterase</fullName>
    </submittedName>
</protein>